<evidence type="ECO:0000313" key="1">
    <source>
        <dbReference type="EMBL" id="KAF8475247.1"/>
    </source>
</evidence>
<keyword evidence="2" id="KW-1185">Reference proteome</keyword>
<reference evidence="1" key="2">
    <citation type="journal article" date="2020" name="Nat. Commun.">
        <title>Large-scale genome sequencing of mycorrhizal fungi provides insights into the early evolution of symbiotic traits.</title>
        <authorList>
            <person name="Miyauchi S."/>
            <person name="Kiss E."/>
            <person name="Kuo A."/>
            <person name="Drula E."/>
            <person name="Kohler A."/>
            <person name="Sanchez-Garcia M."/>
            <person name="Morin E."/>
            <person name="Andreopoulos B."/>
            <person name="Barry K.W."/>
            <person name="Bonito G."/>
            <person name="Buee M."/>
            <person name="Carver A."/>
            <person name="Chen C."/>
            <person name="Cichocki N."/>
            <person name="Clum A."/>
            <person name="Culley D."/>
            <person name="Crous P.W."/>
            <person name="Fauchery L."/>
            <person name="Girlanda M."/>
            <person name="Hayes R.D."/>
            <person name="Keri Z."/>
            <person name="LaButti K."/>
            <person name="Lipzen A."/>
            <person name="Lombard V."/>
            <person name="Magnuson J."/>
            <person name="Maillard F."/>
            <person name="Murat C."/>
            <person name="Nolan M."/>
            <person name="Ohm R.A."/>
            <person name="Pangilinan J."/>
            <person name="Pereira M.F."/>
            <person name="Perotto S."/>
            <person name="Peter M."/>
            <person name="Pfister S."/>
            <person name="Riley R."/>
            <person name="Sitrit Y."/>
            <person name="Stielow J.B."/>
            <person name="Szollosi G."/>
            <person name="Zifcakova L."/>
            <person name="Stursova M."/>
            <person name="Spatafora J.W."/>
            <person name="Tedersoo L."/>
            <person name="Vaario L.M."/>
            <person name="Yamada A."/>
            <person name="Yan M."/>
            <person name="Wang P."/>
            <person name="Xu J."/>
            <person name="Bruns T."/>
            <person name="Baldrian P."/>
            <person name="Vilgalys R."/>
            <person name="Dunand C."/>
            <person name="Henrissat B."/>
            <person name="Grigoriev I.V."/>
            <person name="Hibbett D."/>
            <person name="Nagy L.G."/>
            <person name="Martin F.M."/>
        </authorList>
    </citation>
    <scope>NUCLEOTIDE SEQUENCE</scope>
    <source>
        <strain evidence="1">Prilba</strain>
    </source>
</reference>
<dbReference type="EMBL" id="WHVB01000016">
    <property type="protein sequence ID" value="KAF8475247.1"/>
    <property type="molecule type" value="Genomic_DNA"/>
</dbReference>
<accession>A0A9P5K2I6</accession>
<gene>
    <name evidence="1" type="ORF">DFH94DRAFT_683944</name>
</gene>
<proteinExistence type="predicted"/>
<dbReference type="Proteomes" id="UP000759537">
    <property type="component" value="Unassembled WGS sequence"/>
</dbReference>
<protein>
    <submittedName>
        <fullName evidence="1">Uncharacterized protein</fullName>
    </submittedName>
</protein>
<sequence>MAGPGSVLLTSFFVPAAPHISWCDLHTLSRIKNLVGSPTMSSTLDQTGSLQLAVSPERPKDTYRVHVNDLPPLEMAVRPSPLAVSGNVVKASVASFDLKMPKYLTWDNKDLPHAGICTIVKLVKRSKQLSTLTLPETLEWNGNQIDNVK</sequence>
<dbReference type="AlphaFoldDB" id="A0A9P5K2I6"/>
<name>A0A9P5K2I6_9AGAM</name>
<comment type="caution">
    <text evidence="1">The sequence shown here is derived from an EMBL/GenBank/DDBJ whole genome shotgun (WGS) entry which is preliminary data.</text>
</comment>
<reference evidence="1" key="1">
    <citation type="submission" date="2019-10" db="EMBL/GenBank/DDBJ databases">
        <authorList>
            <consortium name="DOE Joint Genome Institute"/>
            <person name="Kuo A."/>
            <person name="Miyauchi S."/>
            <person name="Kiss E."/>
            <person name="Drula E."/>
            <person name="Kohler A."/>
            <person name="Sanchez-Garcia M."/>
            <person name="Andreopoulos B."/>
            <person name="Barry K.W."/>
            <person name="Bonito G."/>
            <person name="Buee M."/>
            <person name="Carver A."/>
            <person name="Chen C."/>
            <person name="Cichocki N."/>
            <person name="Clum A."/>
            <person name="Culley D."/>
            <person name="Crous P.W."/>
            <person name="Fauchery L."/>
            <person name="Girlanda M."/>
            <person name="Hayes R."/>
            <person name="Keri Z."/>
            <person name="LaButti K."/>
            <person name="Lipzen A."/>
            <person name="Lombard V."/>
            <person name="Magnuson J."/>
            <person name="Maillard F."/>
            <person name="Morin E."/>
            <person name="Murat C."/>
            <person name="Nolan M."/>
            <person name="Ohm R."/>
            <person name="Pangilinan J."/>
            <person name="Pereira M."/>
            <person name="Perotto S."/>
            <person name="Peter M."/>
            <person name="Riley R."/>
            <person name="Sitrit Y."/>
            <person name="Stielow B."/>
            <person name="Szollosi G."/>
            <person name="Zifcakova L."/>
            <person name="Stursova M."/>
            <person name="Spatafora J.W."/>
            <person name="Tedersoo L."/>
            <person name="Vaario L.-M."/>
            <person name="Yamada A."/>
            <person name="Yan M."/>
            <person name="Wang P."/>
            <person name="Xu J."/>
            <person name="Bruns T."/>
            <person name="Baldrian P."/>
            <person name="Vilgalys R."/>
            <person name="Henrissat B."/>
            <person name="Grigoriev I.V."/>
            <person name="Hibbett D."/>
            <person name="Nagy L.G."/>
            <person name="Martin F.M."/>
        </authorList>
    </citation>
    <scope>NUCLEOTIDE SEQUENCE</scope>
    <source>
        <strain evidence="1">Prilba</strain>
    </source>
</reference>
<evidence type="ECO:0000313" key="2">
    <source>
        <dbReference type="Proteomes" id="UP000759537"/>
    </source>
</evidence>
<organism evidence="1 2">
    <name type="scientific">Russula ochroleuca</name>
    <dbReference type="NCBI Taxonomy" id="152965"/>
    <lineage>
        <taxon>Eukaryota</taxon>
        <taxon>Fungi</taxon>
        <taxon>Dikarya</taxon>
        <taxon>Basidiomycota</taxon>
        <taxon>Agaricomycotina</taxon>
        <taxon>Agaricomycetes</taxon>
        <taxon>Russulales</taxon>
        <taxon>Russulaceae</taxon>
        <taxon>Russula</taxon>
    </lineage>
</organism>